<protein>
    <recommendedName>
        <fullName evidence="1">F-box domain-containing protein</fullName>
    </recommendedName>
</protein>
<organism evidence="2 3">
    <name type="scientific">Lentinula detonsa</name>
    <dbReference type="NCBI Taxonomy" id="2804962"/>
    <lineage>
        <taxon>Eukaryota</taxon>
        <taxon>Fungi</taxon>
        <taxon>Dikarya</taxon>
        <taxon>Basidiomycota</taxon>
        <taxon>Agaricomycotina</taxon>
        <taxon>Agaricomycetes</taxon>
        <taxon>Agaricomycetidae</taxon>
        <taxon>Agaricales</taxon>
        <taxon>Marasmiineae</taxon>
        <taxon>Omphalotaceae</taxon>
        <taxon>Lentinula</taxon>
    </lineage>
</organism>
<proteinExistence type="predicted"/>
<evidence type="ECO:0000313" key="3">
    <source>
        <dbReference type="Proteomes" id="UP001142393"/>
    </source>
</evidence>
<dbReference type="EMBL" id="JANVFU010000007">
    <property type="protein sequence ID" value="KAJ3744151.1"/>
    <property type="molecule type" value="Genomic_DNA"/>
</dbReference>
<dbReference type="Gene3D" id="3.80.10.10">
    <property type="entry name" value="Ribonuclease Inhibitor"/>
    <property type="match status" value="1"/>
</dbReference>
<dbReference type="SUPFAM" id="SSF52047">
    <property type="entry name" value="RNI-like"/>
    <property type="match status" value="1"/>
</dbReference>
<dbReference type="Proteomes" id="UP001142393">
    <property type="component" value="Unassembled WGS sequence"/>
</dbReference>
<reference evidence="2 3" key="1">
    <citation type="journal article" date="2023" name="Proc. Natl. Acad. Sci. U.S.A.">
        <title>A global phylogenomic analysis of the shiitake genus Lentinula.</title>
        <authorList>
            <person name="Sierra-Patev S."/>
            <person name="Min B."/>
            <person name="Naranjo-Ortiz M."/>
            <person name="Looney B."/>
            <person name="Konkel Z."/>
            <person name="Slot J.C."/>
            <person name="Sakamoto Y."/>
            <person name="Steenwyk J.L."/>
            <person name="Rokas A."/>
            <person name="Carro J."/>
            <person name="Camarero S."/>
            <person name="Ferreira P."/>
            <person name="Molpeceres G."/>
            <person name="Ruiz-Duenas F.J."/>
            <person name="Serrano A."/>
            <person name="Henrissat B."/>
            <person name="Drula E."/>
            <person name="Hughes K.W."/>
            <person name="Mata J.L."/>
            <person name="Ishikawa N.K."/>
            <person name="Vargas-Isla R."/>
            <person name="Ushijima S."/>
            <person name="Smith C.A."/>
            <person name="Donoghue J."/>
            <person name="Ahrendt S."/>
            <person name="Andreopoulos W."/>
            <person name="He G."/>
            <person name="LaButti K."/>
            <person name="Lipzen A."/>
            <person name="Ng V."/>
            <person name="Riley R."/>
            <person name="Sandor L."/>
            <person name="Barry K."/>
            <person name="Martinez A.T."/>
            <person name="Xiao Y."/>
            <person name="Gibbons J.G."/>
            <person name="Terashima K."/>
            <person name="Grigoriev I.V."/>
            <person name="Hibbett D."/>
        </authorList>
    </citation>
    <scope>NUCLEOTIDE SEQUENCE [LARGE SCALE GENOMIC DNA]</scope>
    <source>
        <strain evidence="2 3">TFB7810</strain>
    </source>
</reference>
<name>A0A9W8P0D3_9AGAR</name>
<comment type="caution">
    <text evidence="2">The sequence shown here is derived from an EMBL/GenBank/DDBJ whole genome shotgun (WGS) entry which is preliminary data.</text>
</comment>
<gene>
    <name evidence="2" type="ORF">DFH05DRAFT_1156656</name>
</gene>
<dbReference type="InterPro" id="IPR001810">
    <property type="entry name" value="F-box_dom"/>
</dbReference>
<dbReference type="CDD" id="cd09917">
    <property type="entry name" value="F-box_SF"/>
    <property type="match status" value="1"/>
</dbReference>
<evidence type="ECO:0000313" key="2">
    <source>
        <dbReference type="EMBL" id="KAJ3744151.1"/>
    </source>
</evidence>
<dbReference type="PROSITE" id="PS50181">
    <property type="entry name" value="FBOX"/>
    <property type="match status" value="1"/>
</dbReference>
<feature type="domain" description="F-box" evidence="1">
    <location>
        <begin position="66"/>
        <end position="118"/>
    </location>
</feature>
<keyword evidence="3" id="KW-1185">Reference proteome</keyword>
<sequence length="557" mass="63758">MDARRTFKLFGFRKNTKSQPFPFTEQTTSTGTSDPELPSLALTRNFSNLSVTSSSTTLSFQRSSYHYHLENIPDDILCEIASWCTPVTILHSSLACKRLATLLQPYLYNSVDLAYTDLCRSGLKVFSQRPTMTRYIKTLILKPNRNSGWTNSSDKSIDEQWILDCLERIAFTGDLPLLTTFKWYGKELPKDSLWLTLRTHCLNIRNIGTSVGQKTLQAFKPDDQLFAFRNLTGFHLFTQILERWTMINYQMDRDLPETLWKMLFDSKDSLEELTLDGTCFSDANAWNLKPVFSGRWPHLRRLALGNVFNDDSTDNDEIVGQFLQEHPSLEQVSSLGNMTYSTTAMACLLTLPKLETYQGKLQQLKSSGELTQVRNIILTDWFSPSANFGDILGNLHHLESLSVCVNFVDNLQSQLDFYKRLFAKCSQLKYLELSSTSWLSLRELSSGLRLVPHLRSLTVTRVHKMNGGNSLTKSALLIAAQNPSLREYKIRDVPVWDHLDQLSGIFRTKLLGCYTVDQHHLDGQRVLNVQETGIGALRQQYYRIFTRVIRDIHTVIS</sequence>
<dbReference type="InterPro" id="IPR032675">
    <property type="entry name" value="LRR_dom_sf"/>
</dbReference>
<dbReference type="AlphaFoldDB" id="A0A9W8P0D3"/>
<accession>A0A9W8P0D3</accession>
<evidence type="ECO:0000259" key="1">
    <source>
        <dbReference type="PROSITE" id="PS50181"/>
    </source>
</evidence>